<proteinExistence type="predicted"/>
<dbReference type="RefSeq" id="WP_102189767.1">
    <property type="nucleotide sequence ID" value="NZ_PNGT01000004.1"/>
</dbReference>
<gene>
    <name evidence="1" type="ORF">CJ218_04485</name>
</gene>
<evidence type="ECO:0000313" key="1">
    <source>
        <dbReference type="EMBL" id="PMC52388.1"/>
    </source>
</evidence>
<reference evidence="1 2" key="1">
    <citation type="submission" date="2017-09" db="EMBL/GenBank/DDBJ databases">
        <title>Bacterial strain isolated from the female urinary microbiota.</title>
        <authorList>
            <person name="Thomas-White K."/>
            <person name="Kumar N."/>
            <person name="Forster S."/>
            <person name="Putonti C."/>
            <person name="Lawley T."/>
            <person name="Wolfe A.J."/>
        </authorList>
    </citation>
    <scope>NUCLEOTIDE SEQUENCE [LARGE SCALE GENOMIC DNA]</scope>
    <source>
        <strain evidence="1 2">UMB0186</strain>
    </source>
</reference>
<dbReference type="AlphaFoldDB" id="A0A2N6SEK9"/>
<evidence type="ECO:0000313" key="2">
    <source>
        <dbReference type="Proteomes" id="UP000235670"/>
    </source>
</evidence>
<protein>
    <submittedName>
        <fullName evidence="1">Uncharacterized protein</fullName>
    </submittedName>
</protein>
<name>A0A2N6SEK9_9BACL</name>
<dbReference type="Proteomes" id="UP000235670">
    <property type="component" value="Unassembled WGS sequence"/>
</dbReference>
<dbReference type="EMBL" id="PNGT01000004">
    <property type="protein sequence ID" value="PMC52388.1"/>
    <property type="molecule type" value="Genomic_DNA"/>
</dbReference>
<comment type="caution">
    <text evidence="1">The sequence shown here is derived from an EMBL/GenBank/DDBJ whole genome shotgun (WGS) entry which is preliminary data.</text>
</comment>
<accession>A0A2N6SEK9</accession>
<organism evidence="1 2">
    <name type="scientific">Gemella sanguinis</name>
    <dbReference type="NCBI Taxonomy" id="84135"/>
    <lineage>
        <taxon>Bacteria</taxon>
        <taxon>Bacillati</taxon>
        <taxon>Bacillota</taxon>
        <taxon>Bacilli</taxon>
        <taxon>Bacillales</taxon>
        <taxon>Gemellaceae</taxon>
        <taxon>Gemella</taxon>
    </lineage>
</organism>
<sequence>MELYNYILTNVRANKFIFNKEYMEDALKLYEKAKKINKGKKKYNDIFIYDIEIPDSLTCVLEKEELETMGERESVFVFLEGGCYHKLYLTVEDKITRNGDEILVIKDADDAEYHYKVNNQELIDLQSKESKVALRVSKNDVTRLKNKILSFAGEFILQYENERVLIAYKRIIFSFKSKIRSYVIEESLGHILSFMEHLCSEKQELRKNAELKLEQLTNSVEIRFYRMVYLMAGAKKNLIINTKNHGYEYLLRGTGKKSHIKIPKKLFEEHEDILQKGIAILLLYNIEKIVDLENLIWVTRNQRIRYGIFEEKLSNLNNEYKECVEEYFGENSRMYIDILNSFTEVIYDEFRISEGLMPIYNTSEFNEIKSILKKIKSSLIKLEEEIE</sequence>